<proteinExistence type="predicted"/>
<dbReference type="SMART" id="SM00530">
    <property type="entry name" value="HTH_XRE"/>
    <property type="match status" value="1"/>
</dbReference>
<feature type="repeat" description="TPR" evidence="1">
    <location>
        <begin position="225"/>
        <end position="258"/>
    </location>
</feature>
<reference evidence="4" key="1">
    <citation type="journal article" date="2019" name="Int. J. Syst. Evol. Microbiol.">
        <title>The Global Catalogue of Microorganisms (GCM) 10K type strain sequencing project: providing services to taxonomists for standard genome sequencing and annotation.</title>
        <authorList>
            <consortium name="The Broad Institute Genomics Platform"/>
            <consortium name="The Broad Institute Genome Sequencing Center for Infectious Disease"/>
            <person name="Wu L."/>
            <person name="Ma J."/>
        </authorList>
    </citation>
    <scope>NUCLEOTIDE SEQUENCE [LARGE SCALE GENOMIC DNA]</scope>
    <source>
        <strain evidence="4">CGMCC 4.7426</strain>
    </source>
</reference>
<name>A0ABV9DKU1_9BACI</name>
<evidence type="ECO:0000256" key="1">
    <source>
        <dbReference type="PROSITE-ProRule" id="PRU00339"/>
    </source>
</evidence>
<dbReference type="Gene3D" id="1.10.260.40">
    <property type="entry name" value="lambda repressor-like DNA-binding domains"/>
    <property type="match status" value="1"/>
</dbReference>
<dbReference type="SUPFAM" id="SSF47413">
    <property type="entry name" value="lambda repressor-like DNA-binding domains"/>
    <property type="match status" value="1"/>
</dbReference>
<dbReference type="PROSITE" id="PS50005">
    <property type="entry name" value="TPR"/>
    <property type="match status" value="1"/>
</dbReference>
<keyword evidence="1" id="KW-0802">TPR repeat</keyword>
<gene>
    <name evidence="3" type="ORF">ACFO3D_14850</name>
</gene>
<dbReference type="EMBL" id="JBHSFU010000008">
    <property type="protein sequence ID" value="MFC4559475.1"/>
    <property type="molecule type" value="Genomic_DNA"/>
</dbReference>
<evidence type="ECO:0000313" key="4">
    <source>
        <dbReference type="Proteomes" id="UP001595989"/>
    </source>
</evidence>
<dbReference type="RefSeq" id="WP_390297694.1">
    <property type="nucleotide sequence ID" value="NZ_JBHSFU010000008.1"/>
</dbReference>
<dbReference type="SMART" id="SM00028">
    <property type="entry name" value="TPR"/>
    <property type="match status" value="4"/>
</dbReference>
<organism evidence="3 4">
    <name type="scientific">Virgibacillus kekensis</name>
    <dbReference type="NCBI Taxonomy" id="202261"/>
    <lineage>
        <taxon>Bacteria</taxon>
        <taxon>Bacillati</taxon>
        <taxon>Bacillota</taxon>
        <taxon>Bacilli</taxon>
        <taxon>Bacillales</taxon>
        <taxon>Bacillaceae</taxon>
        <taxon>Virgibacillus</taxon>
    </lineage>
</organism>
<sequence>MEIGPYIKLHRIKQEMTQAELAEGIVSYAYLSKIENQKTEASPNVISLLCTRLGIQLNNETDETIRRKCQEWYDMLFDVNDKEEIIKRYQELNDLMYEHHSDSLVMFEIHKVRYFLVIGEMEEALNQVNKLAEMSGTFDSLHSFYWYKFKGNYSSLTSEFNQALRMYKLAEEKLNQLDLSEDAVADIQYVIAVTHSKLRNTLEAIDYAEKAIDTFRKQYNFVRCAQCHNLLGISFRRIRMYDKAIKHFHLALHLGELNKNRQLIQLTNQNLGYLYSTKGESKEAIKHYREIIYDEEVDLVERLAAISSLIKEYNEISNYEEARKVIDYGLTMIDQFSDKNEFKLFYYVIHTYHYSLNKDHDKLEVLLIDNFIPYLKQHKDYANIVVYANLLAKHYEQFKKYKDAAKYYKMANLAYEQIAVI</sequence>
<evidence type="ECO:0000259" key="2">
    <source>
        <dbReference type="PROSITE" id="PS50943"/>
    </source>
</evidence>
<dbReference type="InterPro" id="IPR011990">
    <property type="entry name" value="TPR-like_helical_dom_sf"/>
</dbReference>
<accession>A0ABV9DKU1</accession>
<dbReference type="InterPro" id="IPR010982">
    <property type="entry name" value="Lambda_DNA-bd_dom_sf"/>
</dbReference>
<comment type="caution">
    <text evidence="3">The sequence shown here is derived from an EMBL/GenBank/DDBJ whole genome shotgun (WGS) entry which is preliminary data.</text>
</comment>
<dbReference type="PROSITE" id="PS50943">
    <property type="entry name" value="HTH_CROC1"/>
    <property type="match status" value="1"/>
</dbReference>
<evidence type="ECO:0000313" key="3">
    <source>
        <dbReference type="EMBL" id="MFC4559475.1"/>
    </source>
</evidence>
<feature type="domain" description="HTH cro/C1-type" evidence="2">
    <location>
        <begin position="7"/>
        <end position="64"/>
    </location>
</feature>
<dbReference type="CDD" id="cd00093">
    <property type="entry name" value="HTH_XRE"/>
    <property type="match status" value="1"/>
</dbReference>
<dbReference type="SUPFAM" id="SSF48452">
    <property type="entry name" value="TPR-like"/>
    <property type="match status" value="1"/>
</dbReference>
<protein>
    <submittedName>
        <fullName evidence="3">Helix-turn-helix domain-containing protein</fullName>
    </submittedName>
</protein>
<keyword evidence="4" id="KW-1185">Reference proteome</keyword>
<dbReference type="Gene3D" id="1.25.40.10">
    <property type="entry name" value="Tetratricopeptide repeat domain"/>
    <property type="match status" value="1"/>
</dbReference>
<dbReference type="Proteomes" id="UP001595989">
    <property type="component" value="Unassembled WGS sequence"/>
</dbReference>
<dbReference type="InterPro" id="IPR019734">
    <property type="entry name" value="TPR_rpt"/>
</dbReference>
<dbReference type="InterPro" id="IPR001387">
    <property type="entry name" value="Cro/C1-type_HTH"/>
</dbReference>
<dbReference type="Pfam" id="PF14938">
    <property type="entry name" value="SNAP"/>
    <property type="match status" value="1"/>
</dbReference>
<dbReference type="Pfam" id="PF01381">
    <property type="entry name" value="HTH_3"/>
    <property type="match status" value="1"/>
</dbReference>